<dbReference type="InterPro" id="IPR036390">
    <property type="entry name" value="WH_DNA-bd_sf"/>
</dbReference>
<dbReference type="Gene3D" id="1.10.10.10">
    <property type="entry name" value="Winged helix-like DNA-binding domain superfamily/Winged helix DNA-binding domain"/>
    <property type="match status" value="1"/>
</dbReference>
<reference evidence="2" key="1">
    <citation type="submission" date="2020-12" db="EMBL/GenBank/DDBJ databases">
        <title>Vagococcus allomyrinae sp. nov. and Enterococcus lavae sp. nov., isolated from the larvae of Allomyrina dichotoma.</title>
        <authorList>
            <person name="Lee S.D."/>
        </authorList>
    </citation>
    <scope>NUCLEOTIDE SEQUENCE</scope>
    <source>
        <strain evidence="2">BWB3-3</strain>
    </source>
</reference>
<proteinExistence type="predicted"/>
<dbReference type="AlphaFoldDB" id="A0A940SU75"/>
<dbReference type="SUPFAM" id="SSF46785">
    <property type="entry name" value="Winged helix' DNA-binding domain"/>
    <property type="match status" value="1"/>
</dbReference>
<dbReference type="InterPro" id="IPR039422">
    <property type="entry name" value="MarR/SlyA-like"/>
</dbReference>
<sequence length="149" mass="17201">MNEKLTRDILLSLRELRKETQALLEEQSKTYHISTTQLFILDMLDKYPQSSLHEVAKLVNLSPSTTSEVVEKMVKAGYLKREQSQKNRRTLELSLTAAGKETLTNTYSDYIQDFAVLAELDESRLQAFYETQQAIIDLLKQRRLTSGEK</sequence>
<accession>A0A940SU75</accession>
<keyword evidence="3" id="KW-1185">Reference proteome</keyword>
<dbReference type="GO" id="GO:0006950">
    <property type="term" value="P:response to stress"/>
    <property type="evidence" value="ECO:0007669"/>
    <property type="project" value="TreeGrafter"/>
</dbReference>
<gene>
    <name evidence="2" type="ORF">I6N95_02090</name>
</gene>
<dbReference type="InterPro" id="IPR000835">
    <property type="entry name" value="HTH_MarR-typ"/>
</dbReference>
<evidence type="ECO:0000313" key="3">
    <source>
        <dbReference type="Proteomes" id="UP000674938"/>
    </source>
</evidence>
<dbReference type="Pfam" id="PF01047">
    <property type="entry name" value="MarR"/>
    <property type="match status" value="1"/>
</dbReference>
<dbReference type="PANTHER" id="PTHR33164">
    <property type="entry name" value="TRANSCRIPTIONAL REGULATOR, MARR FAMILY"/>
    <property type="match status" value="1"/>
</dbReference>
<evidence type="ECO:0000259" key="1">
    <source>
        <dbReference type="PROSITE" id="PS50995"/>
    </source>
</evidence>
<feature type="domain" description="HTH marR-type" evidence="1">
    <location>
        <begin position="2"/>
        <end position="137"/>
    </location>
</feature>
<name>A0A940SU75_9ENTE</name>
<dbReference type="GO" id="GO:0003700">
    <property type="term" value="F:DNA-binding transcription factor activity"/>
    <property type="evidence" value="ECO:0007669"/>
    <property type="project" value="InterPro"/>
</dbReference>
<dbReference type="EMBL" id="JAEEGA010000001">
    <property type="protein sequence ID" value="MBP1039791.1"/>
    <property type="molecule type" value="Genomic_DNA"/>
</dbReference>
<protein>
    <submittedName>
        <fullName evidence="2">MarR family transcriptional regulator</fullName>
    </submittedName>
</protein>
<dbReference type="Proteomes" id="UP000674938">
    <property type="component" value="Unassembled WGS sequence"/>
</dbReference>
<dbReference type="PROSITE" id="PS50995">
    <property type="entry name" value="HTH_MARR_2"/>
    <property type="match status" value="1"/>
</dbReference>
<dbReference type="InterPro" id="IPR036388">
    <property type="entry name" value="WH-like_DNA-bd_sf"/>
</dbReference>
<dbReference type="PANTHER" id="PTHR33164:SF89">
    <property type="entry name" value="MARR FAMILY REGULATORY PROTEIN"/>
    <property type="match status" value="1"/>
</dbReference>
<comment type="caution">
    <text evidence="2">The sequence shown here is derived from an EMBL/GenBank/DDBJ whole genome shotgun (WGS) entry which is preliminary data.</text>
</comment>
<dbReference type="SMART" id="SM00347">
    <property type="entry name" value="HTH_MARR"/>
    <property type="match status" value="1"/>
</dbReference>
<organism evidence="2 3">
    <name type="scientific">Vagococcus allomyrinae</name>
    <dbReference type="NCBI Taxonomy" id="2794353"/>
    <lineage>
        <taxon>Bacteria</taxon>
        <taxon>Bacillati</taxon>
        <taxon>Bacillota</taxon>
        <taxon>Bacilli</taxon>
        <taxon>Lactobacillales</taxon>
        <taxon>Enterococcaceae</taxon>
        <taxon>Vagococcus</taxon>
    </lineage>
</organism>
<evidence type="ECO:0000313" key="2">
    <source>
        <dbReference type="EMBL" id="MBP1039791.1"/>
    </source>
</evidence>
<dbReference type="RefSeq" id="WP_209524678.1">
    <property type="nucleotide sequence ID" value="NZ_JAEEGA010000001.1"/>
</dbReference>